<dbReference type="OrthoDB" id="1150187at2"/>
<gene>
    <name evidence="1" type="ORF">EI546_01010</name>
</gene>
<protein>
    <submittedName>
        <fullName evidence="1">YbbR-like domain-containing protein</fullName>
    </submittedName>
</protein>
<dbReference type="AlphaFoldDB" id="A0A410FZE5"/>
<dbReference type="PANTHER" id="PTHR37804:SF1">
    <property type="entry name" value="CDAA REGULATORY PROTEIN CDAR"/>
    <property type="match status" value="1"/>
</dbReference>
<reference evidence="1 2" key="1">
    <citation type="submission" date="2019-01" db="EMBL/GenBank/DDBJ databases">
        <title>Complete genome sequencing of Aequorivita sp. H23M31.</title>
        <authorList>
            <person name="Bae J.-W."/>
        </authorList>
    </citation>
    <scope>NUCLEOTIDE SEQUENCE [LARGE SCALE GENOMIC DNA]</scope>
    <source>
        <strain evidence="1 2">H23M31</strain>
    </source>
</reference>
<sequence>MAKNTSRKYSKRKVKLFLFFLLVASIFWVLTKFSREFTASMVAKIHYINLPDTAALAHNNPQGITYDLTANGFEILFYKFKKPALEVDVAKYYEEDENGFTISRNELGSQLGAKFNKYMEIKNLPADGIKIKLDPIVLKKVKVEPKFEIGFKDGFKPIDSIKVKPDSITISGPEGVLKKISGVPTNLLSLKDVDRSISETVEINPPTQEIVKINPSKVLIEWPVAEFSQGKFTLPVEVINLPPGVELKLVPERVTVTFDISVNQFSSVSRENFRVICDYSKRNDKENFMLPILAKKPEGAVNIVFDPKKVDFFVFK</sequence>
<evidence type="ECO:0000313" key="2">
    <source>
        <dbReference type="Proteomes" id="UP000285517"/>
    </source>
</evidence>
<dbReference type="Gene3D" id="2.170.120.30">
    <property type="match status" value="1"/>
</dbReference>
<dbReference type="InterPro" id="IPR053154">
    <property type="entry name" value="c-di-AMP_regulator"/>
</dbReference>
<name>A0A410FZE5_9FLAO</name>
<dbReference type="Pfam" id="PF07949">
    <property type="entry name" value="YbbR"/>
    <property type="match status" value="1"/>
</dbReference>
<organism evidence="1 2">
    <name type="scientific">Aequorivita ciconiae</name>
    <dbReference type="NCBI Taxonomy" id="2494375"/>
    <lineage>
        <taxon>Bacteria</taxon>
        <taxon>Pseudomonadati</taxon>
        <taxon>Bacteroidota</taxon>
        <taxon>Flavobacteriia</taxon>
        <taxon>Flavobacteriales</taxon>
        <taxon>Flavobacteriaceae</taxon>
        <taxon>Aequorivita</taxon>
    </lineage>
</organism>
<evidence type="ECO:0000313" key="1">
    <source>
        <dbReference type="EMBL" id="QAA80397.1"/>
    </source>
</evidence>
<dbReference type="RefSeq" id="WP_128248798.1">
    <property type="nucleotide sequence ID" value="NZ_CP034951.1"/>
</dbReference>
<keyword evidence="2" id="KW-1185">Reference proteome</keyword>
<proteinExistence type="predicted"/>
<accession>A0A410FZE5</accession>
<dbReference type="PANTHER" id="PTHR37804">
    <property type="entry name" value="CDAA REGULATORY PROTEIN CDAR"/>
    <property type="match status" value="1"/>
</dbReference>
<dbReference type="Gene3D" id="2.170.120.40">
    <property type="entry name" value="YbbR-like domain"/>
    <property type="match status" value="1"/>
</dbReference>
<dbReference type="EMBL" id="CP034951">
    <property type="protein sequence ID" value="QAA80397.1"/>
    <property type="molecule type" value="Genomic_DNA"/>
</dbReference>
<dbReference type="KEGG" id="aev:EI546_01010"/>
<dbReference type="InterPro" id="IPR012505">
    <property type="entry name" value="YbbR"/>
</dbReference>
<dbReference type="Proteomes" id="UP000285517">
    <property type="component" value="Chromosome"/>
</dbReference>